<organism evidence="1 2">
    <name type="scientific">Merluccius polli</name>
    <name type="common">Benguela hake</name>
    <name type="synonym">Merluccius cadenati</name>
    <dbReference type="NCBI Taxonomy" id="89951"/>
    <lineage>
        <taxon>Eukaryota</taxon>
        <taxon>Metazoa</taxon>
        <taxon>Chordata</taxon>
        <taxon>Craniata</taxon>
        <taxon>Vertebrata</taxon>
        <taxon>Euteleostomi</taxon>
        <taxon>Actinopterygii</taxon>
        <taxon>Neopterygii</taxon>
        <taxon>Teleostei</taxon>
        <taxon>Neoteleostei</taxon>
        <taxon>Acanthomorphata</taxon>
        <taxon>Zeiogadaria</taxon>
        <taxon>Gadariae</taxon>
        <taxon>Gadiformes</taxon>
        <taxon>Gadoidei</taxon>
        <taxon>Merlucciidae</taxon>
        <taxon>Merluccius</taxon>
    </lineage>
</organism>
<evidence type="ECO:0000313" key="2">
    <source>
        <dbReference type="Proteomes" id="UP001174136"/>
    </source>
</evidence>
<dbReference type="PANTHER" id="PTHR45913:SF5">
    <property type="entry name" value="GENERAL TRANSCRIPTION FACTOR II-I REPEAT DOMAIN-CONTAINING PROTEIN 2A-LIKE PROTEIN"/>
    <property type="match status" value="1"/>
</dbReference>
<gene>
    <name evidence="1" type="ORF">N1851_018765</name>
</gene>
<protein>
    <submittedName>
        <fullName evidence="1">General transcription factor II-I repeat domain-containing protein 2A</fullName>
    </submittedName>
</protein>
<dbReference type="PANTHER" id="PTHR45913">
    <property type="entry name" value="EPM2A-INTERACTING PROTEIN 1"/>
    <property type="match status" value="1"/>
</dbReference>
<accession>A0AA47NZP6</accession>
<evidence type="ECO:0000313" key="1">
    <source>
        <dbReference type="EMBL" id="KAK0143120.1"/>
    </source>
</evidence>
<dbReference type="AlphaFoldDB" id="A0AA47NZP6"/>
<dbReference type="EMBL" id="JAOPHQ010003434">
    <property type="protein sequence ID" value="KAK0143120.1"/>
    <property type="molecule type" value="Genomic_DNA"/>
</dbReference>
<keyword evidence="2" id="KW-1185">Reference proteome</keyword>
<comment type="caution">
    <text evidence="1">The sequence shown here is derived from an EMBL/GenBank/DDBJ whole genome shotgun (WGS) entry which is preliminary data.</text>
</comment>
<sequence length="199" mass="23342">MVLNLLLEESEAEHSDVPYHLNIRWLSLGKMFRRVWNLRVEMGTFLVTLPFKQSQSEVSREKYVCALALFYVRAFNAKLTLFSRQMTNKCFTHFPTLATLEELSDMQCDSALVDKFTTSTLDNFYDFPNLHRHAQRMLILLGSTYVREQTFSVMNYNKSRYRSWLTGKRLSSDLRISMSNMTPDFDGLVKRSDHLNCSH</sequence>
<proteinExistence type="predicted"/>
<name>A0AA47NZP6_MERPO</name>
<reference evidence="1" key="1">
    <citation type="journal article" date="2023" name="Front. Mar. Sci.">
        <title>A new Merluccius polli reference genome to investigate the effects of global change in West African waters.</title>
        <authorList>
            <person name="Mateo J.L."/>
            <person name="Blanco-Fernandez C."/>
            <person name="Garcia-Vazquez E."/>
            <person name="Machado-Schiaffino G."/>
        </authorList>
    </citation>
    <scope>NUCLEOTIDE SEQUENCE</scope>
    <source>
        <strain evidence="1">C29</strain>
        <tissue evidence="1">Fin</tissue>
    </source>
</reference>
<dbReference type="Proteomes" id="UP001174136">
    <property type="component" value="Unassembled WGS sequence"/>
</dbReference>